<sequence>MFLRSTRKAVWGAMFSLVFSYGVWAGNPVVKIDFNQSGRNINQVNEIGYQSWTSYGEKATEEFDGISFTLEGGSSGLKSNWYKAGMVTAKLVSDGVTLEDGANGGEISLTIAGLESGEHSLLVFMNQVDSPEANTFAPVDITVNGQPVASAVEPSIRAVSNYEAKIVYFTFQVTEGKETKIVFKSNAESDASDKNIIINGIELNTPNVMEQAINPFPQHGDEHVLSPEKNLELSWTANKEAVSHHVYFSDQEDEVKLGDKKADRGIQTNTVFYVENLNTHASYFWRVDEIKADGTVTKGDVWMFRIAQLAFPGAEGYGRLARGGRDGRVVHVTNLDDEGEGSLRYAVENEKGPRTVVFDVSGIIRLKSRLVLSDSYVTIAGQTAPGKGICLRDAPFGLSGANDVIIQNIRVRRGSIGDYNHGLDGMGAQGSNNCIIDHCSISWTIDEAFSSRSAKDISLQRTMISEALNVAGHPNYPEGTAHGYAGSIGGDVGSFHHNLLAHCEGRNWSLAGGLDGNAYYSGRMDIRNNVVYNWGHRATDGGAMQVNFVGNYYKPGAATNFLWALNMQHEGVGLGSQRAYFDGNVMSGYFNESNEEDGRKFTISNKAVVDWKTFVDAPFFKPYVNTQTATAAYKDVLSDVGCTSPVMDDHDLRIIHETLTGTYSIKGSKSGKPGLPDNEQDVGGWEDYPEVHRDASWDSDGDGLPNWWETAKGLNPESPKGDFSDANLDEDGDGYTNLEDYLQWLSKPHYFVEKGSKTTLDLASFFRGYTNSPAYSVSDQSNLSVKLKDDQAIVTCKTGGLASFKVKVIDADGDSKLREIVFFVREK</sequence>
<comment type="caution">
    <text evidence="3">The sequence shown here is derived from an EMBL/GenBank/DDBJ whole genome shotgun (WGS) entry which is preliminary data.</text>
</comment>
<dbReference type="SUPFAM" id="SSF51126">
    <property type="entry name" value="Pectin lyase-like"/>
    <property type="match status" value="1"/>
</dbReference>
<keyword evidence="1" id="KW-0479">Metal-binding</keyword>
<gene>
    <name evidence="3" type="ORF">BC643_0608</name>
</gene>
<keyword evidence="2" id="KW-0325">Glycoprotein</keyword>
<dbReference type="EMBL" id="RAPN01000001">
    <property type="protein sequence ID" value="RKD90272.1"/>
    <property type="molecule type" value="Genomic_DNA"/>
</dbReference>
<accession>A0A419W498</accession>
<protein>
    <recommendedName>
        <fullName evidence="5">Pectate lyase</fullName>
    </recommendedName>
</protein>
<evidence type="ECO:0000256" key="2">
    <source>
        <dbReference type="ARBA" id="ARBA00023180"/>
    </source>
</evidence>
<dbReference type="PANTHER" id="PTHR42970:SF1">
    <property type="entry name" value="PECTATE LYASE C-RELATED"/>
    <property type="match status" value="1"/>
</dbReference>
<dbReference type="Gene3D" id="2.160.20.10">
    <property type="entry name" value="Single-stranded right-handed beta-helix, Pectin lyase-like"/>
    <property type="match status" value="1"/>
</dbReference>
<reference evidence="3 4" key="1">
    <citation type="submission" date="2018-09" db="EMBL/GenBank/DDBJ databases">
        <title>Genomic Encyclopedia of Archaeal and Bacterial Type Strains, Phase II (KMG-II): from individual species to whole genera.</title>
        <authorList>
            <person name="Goeker M."/>
        </authorList>
    </citation>
    <scope>NUCLEOTIDE SEQUENCE [LARGE SCALE GENOMIC DNA]</scope>
    <source>
        <strain evidence="3 4">DSM 27148</strain>
    </source>
</reference>
<evidence type="ECO:0008006" key="5">
    <source>
        <dbReference type="Google" id="ProtNLM"/>
    </source>
</evidence>
<dbReference type="RefSeq" id="WP_211337962.1">
    <property type="nucleotide sequence ID" value="NZ_RAPN01000001.1"/>
</dbReference>
<evidence type="ECO:0000256" key="1">
    <source>
        <dbReference type="ARBA" id="ARBA00022723"/>
    </source>
</evidence>
<dbReference type="InterPro" id="IPR011050">
    <property type="entry name" value="Pectin_lyase_fold/virulence"/>
</dbReference>
<keyword evidence="4" id="KW-1185">Reference proteome</keyword>
<organism evidence="3 4">
    <name type="scientific">Mangrovibacterium diazotrophicum</name>
    <dbReference type="NCBI Taxonomy" id="1261403"/>
    <lineage>
        <taxon>Bacteria</taxon>
        <taxon>Pseudomonadati</taxon>
        <taxon>Bacteroidota</taxon>
        <taxon>Bacteroidia</taxon>
        <taxon>Marinilabiliales</taxon>
        <taxon>Prolixibacteraceae</taxon>
        <taxon>Mangrovibacterium</taxon>
    </lineage>
</organism>
<proteinExistence type="predicted"/>
<dbReference type="InterPro" id="IPR012334">
    <property type="entry name" value="Pectin_lyas_fold"/>
</dbReference>
<dbReference type="AlphaFoldDB" id="A0A419W498"/>
<dbReference type="InterPro" id="IPR052063">
    <property type="entry name" value="Polysaccharide_Lyase_1"/>
</dbReference>
<name>A0A419W498_9BACT</name>
<evidence type="ECO:0000313" key="4">
    <source>
        <dbReference type="Proteomes" id="UP000283387"/>
    </source>
</evidence>
<dbReference type="PANTHER" id="PTHR42970">
    <property type="entry name" value="PECTATE LYASE C-RELATED"/>
    <property type="match status" value="1"/>
</dbReference>
<dbReference type="GO" id="GO:0046872">
    <property type="term" value="F:metal ion binding"/>
    <property type="evidence" value="ECO:0007669"/>
    <property type="project" value="UniProtKB-KW"/>
</dbReference>
<evidence type="ECO:0000313" key="3">
    <source>
        <dbReference type="EMBL" id="RKD90272.1"/>
    </source>
</evidence>
<dbReference type="Proteomes" id="UP000283387">
    <property type="component" value="Unassembled WGS sequence"/>
</dbReference>